<dbReference type="AlphaFoldDB" id="A0A9E7K2F0"/>
<evidence type="ECO:0000259" key="9">
    <source>
        <dbReference type="PROSITE" id="PS50303"/>
    </source>
</evidence>
<feature type="repeat" description="Pumilio" evidence="7">
    <location>
        <begin position="921"/>
        <end position="956"/>
    </location>
</feature>
<dbReference type="OrthoDB" id="668540at2759"/>
<evidence type="ECO:0000256" key="7">
    <source>
        <dbReference type="PROSITE-ProRule" id="PRU00317"/>
    </source>
</evidence>
<dbReference type="InterPro" id="IPR016024">
    <property type="entry name" value="ARM-type_fold"/>
</dbReference>
<keyword evidence="4" id="KW-0810">Translation regulation</keyword>
<dbReference type="PANTHER" id="PTHR12537">
    <property type="entry name" value="RNA BINDING PROTEIN PUMILIO-RELATED"/>
    <property type="match status" value="1"/>
</dbReference>
<protein>
    <submittedName>
        <fullName evidence="10">Nucleic acid binding protein NABP</fullName>
    </submittedName>
</protein>
<keyword evidence="2" id="KW-0963">Cytoplasm</keyword>
<feature type="region of interest" description="Disordered" evidence="8">
    <location>
        <begin position="246"/>
        <end position="265"/>
    </location>
</feature>
<feature type="repeat" description="Pumilio" evidence="7">
    <location>
        <begin position="740"/>
        <end position="775"/>
    </location>
</feature>
<name>A0A9E7K2F0_9LILI</name>
<evidence type="ECO:0000256" key="2">
    <source>
        <dbReference type="ARBA" id="ARBA00022490"/>
    </source>
</evidence>
<dbReference type="PROSITE" id="PS50302">
    <property type="entry name" value="PUM"/>
    <property type="match status" value="7"/>
</dbReference>
<dbReference type="SMART" id="SM00025">
    <property type="entry name" value="Pumilio"/>
    <property type="match status" value="8"/>
</dbReference>
<dbReference type="GO" id="GO:0005737">
    <property type="term" value="C:cytoplasm"/>
    <property type="evidence" value="ECO:0007669"/>
    <property type="project" value="UniProtKB-SubCell"/>
</dbReference>
<dbReference type="Pfam" id="PF00806">
    <property type="entry name" value="PUF"/>
    <property type="match status" value="8"/>
</dbReference>
<dbReference type="InterPro" id="IPR012940">
    <property type="entry name" value="NABP"/>
</dbReference>
<feature type="repeat" description="Pumilio" evidence="7">
    <location>
        <begin position="776"/>
        <end position="811"/>
    </location>
</feature>
<dbReference type="Proteomes" id="UP001055439">
    <property type="component" value="Chromosome 5"/>
</dbReference>
<dbReference type="SUPFAM" id="SSF48371">
    <property type="entry name" value="ARM repeat"/>
    <property type="match status" value="1"/>
</dbReference>
<evidence type="ECO:0000313" key="11">
    <source>
        <dbReference type="Proteomes" id="UP001055439"/>
    </source>
</evidence>
<dbReference type="InterPro" id="IPR001313">
    <property type="entry name" value="Pumilio_RNA-bd_rpt"/>
</dbReference>
<evidence type="ECO:0000256" key="4">
    <source>
        <dbReference type="ARBA" id="ARBA00022845"/>
    </source>
</evidence>
<comment type="function">
    <text evidence="6">Sequence-specific RNA-binding protein that regulates translation and mRNA stability by binding the 3'-UTR of target mRNAs. Binds the APUM-binding elements (APBEs) in the 3'-UTR mRNA sequence of CLV1, PNH, WUS and FAS2.</text>
</comment>
<feature type="compositionally biased region" description="Polar residues" evidence="8">
    <location>
        <begin position="421"/>
        <end position="437"/>
    </location>
</feature>
<dbReference type="Gene3D" id="1.25.10.10">
    <property type="entry name" value="Leucine-rich Repeat Variant"/>
    <property type="match status" value="1"/>
</dbReference>
<feature type="compositionally biased region" description="Basic and acidic residues" evidence="8">
    <location>
        <begin position="450"/>
        <end position="459"/>
    </location>
</feature>
<dbReference type="PROSITE" id="PS50303">
    <property type="entry name" value="PUM_HD"/>
    <property type="match status" value="1"/>
</dbReference>
<feature type="repeat" description="Pumilio" evidence="7">
    <location>
        <begin position="884"/>
        <end position="919"/>
    </location>
</feature>
<feature type="domain" description="PUM-HD" evidence="9">
    <location>
        <begin position="720"/>
        <end position="1060"/>
    </location>
</feature>
<evidence type="ECO:0000256" key="8">
    <source>
        <dbReference type="SAM" id="MobiDB-lite"/>
    </source>
</evidence>
<dbReference type="EMBL" id="CP097507">
    <property type="protein sequence ID" value="URE00935.1"/>
    <property type="molecule type" value="Genomic_DNA"/>
</dbReference>
<keyword evidence="3" id="KW-0677">Repeat</keyword>
<dbReference type="FunFam" id="1.25.10.10:FF:000004">
    <property type="entry name" value="Pumilio homolog 1 isoform 2"/>
    <property type="match status" value="1"/>
</dbReference>
<feature type="compositionally biased region" description="Polar residues" evidence="8">
    <location>
        <begin position="251"/>
        <end position="265"/>
    </location>
</feature>
<evidence type="ECO:0000256" key="6">
    <source>
        <dbReference type="ARBA" id="ARBA00055193"/>
    </source>
</evidence>
<proteinExistence type="predicted"/>
<evidence type="ECO:0000256" key="3">
    <source>
        <dbReference type="ARBA" id="ARBA00022737"/>
    </source>
</evidence>
<accession>A0A9E7K2F0</accession>
<evidence type="ECO:0000256" key="1">
    <source>
        <dbReference type="ARBA" id="ARBA00004496"/>
    </source>
</evidence>
<gene>
    <name evidence="10" type="ORF">MUK42_19275</name>
</gene>
<comment type="subcellular location">
    <subcellularLocation>
        <location evidence="1">Cytoplasm</location>
    </subcellularLocation>
</comment>
<feature type="repeat" description="Pumilio" evidence="7">
    <location>
        <begin position="957"/>
        <end position="992"/>
    </location>
</feature>
<dbReference type="InterPro" id="IPR011989">
    <property type="entry name" value="ARM-like"/>
</dbReference>
<feature type="repeat" description="Pumilio" evidence="7">
    <location>
        <begin position="812"/>
        <end position="848"/>
    </location>
</feature>
<keyword evidence="5" id="KW-0694">RNA-binding</keyword>
<dbReference type="GO" id="GO:0006417">
    <property type="term" value="P:regulation of translation"/>
    <property type="evidence" value="ECO:0007669"/>
    <property type="project" value="UniProtKB-KW"/>
</dbReference>
<dbReference type="CDD" id="cd07920">
    <property type="entry name" value="Pumilio"/>
    <property type="match status" value="1"/>
</dbReference>
<feature type="region of interest" description="Disordered" evidence="8">
    <location>
        <begin position="409"/>
        <end position="465"/>
    </location>
</feature>
<evidence type="ECO:0000313" key="10">
    <source>
        <dbReference type="EMBL" id="URE00935.1"/>
    </source>
</evidence>
<reference evidence="10" key="1">
    <citation type="submission" date="2022-05" db="EMBL/GenBank/DDBJ databases">
        <title>The Musa troglodytarum L. genome provides insights into the mechanism of non-climacteric behaviour and enrichment of carotenoids.</title>
        <authorList>
            <person name="Wang J."/>
        </authorList>
    </citation>
    <scope>NUCLEOTIDE SEQUENCE</scope>
    <source>
        <tissue evidence="10">Leaf</tissue>
    </source>
</reference>
<dbReference type="Pfam" id="PF07990">
    <property type="entry name" value="NABP"/>
    <property type="match status" value="1"/>
</dbReference>
<evidence type="ECO:0000256" key="5">
    <source>
        <dbReference type="ARBA" id="ARBA00022884"/>
    </source>
</evidence>
<sequence length="1078" mass="117285">MPLAPPDASRNHYAYGFPVAGVGIGFAFSRHGADKIPVTVVPEMGVRSVIGSGGDGFGGEDLEELGMLLREQRRQEAIDRERELNIFRSGSAPPTVEGSLSAVGGLFGLEVGAGVPNMPEPKNGDSFLSEEELRSNPTYLSYYYTHVNLNPRLPPPVLSKEDWRSTHRLQAGRSVLEGIGDGRKSNRRGEQVDVPLFPQQPLFNSQEHAVESRKAPGSGNWWDNGGDGLIGLSLGRQKSFADVLQDDFGSRTPTSNHPSRPQSRNAYAKSLEALSSADSQFSVNNEVLALGRQQTGEYVQSFIGLPHGFASVEGSSLEKSTTPDPHLVARAPSPCSSPFGLSVGADGCKDKVNLSATAESDDLIAALSHFSLSTDGAVTAANVSQPELQSELDDHRKFFFDSLANQETRSITKNSDPHSYRVSSPPHSLKSSYTDSTAGCKMEARNSSLRVHDPSEPHRSTMSSANSYVKTPLPLVASPGGSSGYYQNLESVDTAFSGSGLSAYAVNPSFPSILQNQIGTGTMNPLLGSAASASAIASLAMDTGAFGGGIFAPPSLAGLMDLQNISQIGDQSAVAAVRAQLNDPLYVQHIRAAEYTAQVAATYGDSSMERGYTGNSCADLPGIQKAHIESLLQLQKQYGIPLLGKSGSLNQGYYANPAFGLGLAYPVSPLAGQIDSPVGPGSPLRLGEHPMQFPYGFRNLNGGIMGAWHFDPTRSMDEHFRSSLLEEFKNNKTRCFELAEIAGHVVEFSGDQYGSRFIQQKLETATREEKNMVFEEIMPRALSLMTDVFGNYVVQKFLEHGSAAQRRELADQLNGHVLALSLQMYGCRVIQKAIEVADLDQKKKMVLELDGHIMRCVRDQNGNHVIQKCIECVPQDAIEFIISTFYDQVVTLSTHPYGCRVIQRVLEYCDDSKTLQIVMGEILQSVCLLAENQYGNYVVQHVLEHGKPSERSCIIKKLAGQIVQMSLQKFASNVVEKCLTFGSLEERQILVNEMLGSTDENEPLQAMMKDQFANYVVQKVLETCDDQQRELILSRIKVHLNALKKYTYGKHIVARVEKLVAAGERRIGFPSQHASSMA</sequence>
<feature type="repeat" description="Pumilio" evidence="7">
    <location>
        <begin position="993"/>
        <end position="1034"/>
    </location>
</feature>
<organism evidence="10 11">
    <name type="scientific">Musa troglodytarum</name>
    <name type="common">fe'i banana</name>
    <dbReference type="NCBI Taxonomy" id="320322"/>
    <lineage>
        <taxon>Eukaryota</taxon>
        <taxon>Viridiplantae</taxon>
        <taxon>Streptophyta</taxon>
        <taxon>Embryophyta</taxon>
        <taxon>Tracheophyta</taxon>
        <taxon>Spermatophyta</taxon>
        <taxon>Magnoliopsida</taxon>
        <taxon>Liliopsida</taxon>
        <taxon>Zingiberales</taxon>
        <taxon>Musaceae</taxon>
        <taxon>Musa</taxon>
    </lineage>
</organism>
<keyword evidence="11" id="KW-1185">Reference proteome</keyword>
<dbReference type="InterPro" id="IPR033712">
    <property type="entry name" value="Pumilio_RNA-bd"/>
</dbReference>
<dbReference type="GO" id="GO:0003729">
    <property type="term" value="F:mRNA binding"/>
    <property type="evidence" value="ECO:0007669"/>
    <property type="project" value="TreeGrafter"/>
</dbReference>
<dbReference type="PANTHER" id="PTHR12537:SF187">
    <property type="entry name" value="OS04G0276200 PROTEIN"/>
    <property type="match status" value="1"/>
</dbReference>
<dbReference type="InterPro" id="IPR033133">
    <property type="entry name" value="PUM-HD"/>
</dbReference>